<evidence type="ECO:0000313" key="5">
    <source>
        <dbReference type="EnsemblPlants" id="TuG1812G0200001669.01.T01"/>
    </source>
</evidence>
<feature type="compositionally biased region" description="Acidic residues" evidence="2">
    <location>
        <begin position="309"/>
        <end position="326"/>
    </location>
</feature>
<accession>A0A8R7TEG1</accession>
<dbReference type="Proteomes" id="UP000015106">
    <property type="component" value="Chromosome 2"/>
</dbReference>
<name>A0A8R7TEG1_TRIUA</name>
<dbReference type="PROSITE" id="PS51294">
    <property type="entry name" value="HTH_MYB"/>
    <property type="match status" value="2"/>
</dbReference>
<dbReference type="PROSITE" id="PS50090">
    <property type="entry name" value="MYB_LIKE"/>
    <property type="match status" value="2"/>
</dbReference>
<dbReference type="Gramene" id="TuG1812G0200001669.01.T01">
    <property type="protein sequence ID" value="TuG1812G0200001669.01.T01"/>
    <property type="gene ID" value="TuG1812G0200001669.01"/>
</dbReference>
<dbReference type="SMART" id="SM00717">
    <property type="entry name" value="SANT"/>
    <property type="match status" value="2"/>
</dbReference>
<feature type="domain" description="HTH myb-type" evidence="4">
    <location>
        <begin position="22"/>
        <end position="77"/>
    </location>
</feature>
<evidence type="ECO:0000256" key="1">
    <source>
        <dbReference type="ARBA" id="ARBA00023125"/>
    </source>
</evidence>
<gene>
    <name evidence="6" type="primary">LOC125536150</name>
</gene>
<proteinExistence type="predicted"/>
<dbReference type="EnsemblPlants" id="TuG1812G0200001669.01.T01">
    <property type="protein sequence ID" value="TuG1812G0200001669.01.T01"/>
    <property type="gene ID" value="TuG1812G0200001669.01"/>
</dbReference>
<dbReference type="InterPro" id="IPR017930">
    <property type="entry name" value="Myb_dom"/>
</dbReference>
<feature type="region of interest" description="Disordered" evidence="2">
    <location>
        <begin position="710"/>
        <end position="731"/>
    </location>
</feature>
<protein>
    <recommendedName>
        <fullName evidence="8">Myb-related protein B</fullName>
    </recommendedName>
</protein>
<dbReference type="Gramene" id="TuG1812G0200001670.01.T01">
    <property type="protein sequence ID" value="TuG1812G0200001670.01.T01"/>
    <property type="gene ID" value="TuG1812G0200001670.01"/>
</dbReference>
<evidence type="ECO:0000313" key="6">
    <source>
        <dbReference type="EnsemblPlants" id="TuG1812G0200001670.01.T01"/>
    </source>
</evidence>
<dbReference type="GeneID" id="125536150"/>
<dbReference type="Pfam" id="PF13921">
    <property type="entry name" value="Myb_DNA-bind_6"/>
    <property type="match status" value="1"/>
</dbReference>
<dbReference type="Gene3D" id="1.10.10.60">
    <property type="entry name" value="Homeodomain-like"/>
    <property type="match status" value="2"/>
</dbReference>
<keyword evidence="1" id="KW-0238">DNA-binding</keyword>
<sequence>MATGPDLTSSSAADAAASSAAKKDRHIVSWSAQEDDVLRAQIAHHGTDNWTVIATQFKDKTARQCRRRWYNYLNTECKKGGWSREEDMLLCEAQKLLGNKWTEIAKVVSGRTDNAVKNRFSTLCKRRAKDDELFEENGTVCSNASAKRVLTQSGGVTCAAPGSSPPIKNMSSCKPDFKENIAPNMKSFAQQKSIQQDSRQPLASICPDNQSVNIVKTQSLVTKTSTKQLHGEEQSCVKHEGNFLKRNDPKLATLLQQADLLSSLATKVNTENTSQSMDEAWQKLQHHLVKKDDNDMSESSMSGTASLLDDLDDLIVDPYENEEEDEQKSREQNGATSQMAPDQIMDNCPVDQIAEESSLCGNTLSSTMEPCPVAEILAHINLGEAAEDMGLHFMEYSSPTRAAQAQQAKADAEIPASVDLSESAEVQAEQAKADAEIPVSVDLSEAAEGSWSQFMEYTSPAHTVLHAEGDAETPASVKLREAAEGSLPQCMEHMSPAHTLLRAKRDSEIPASANSNEAAEGSWSQFMEYMSPAHIVLHAKADAETPASVNLGEAAEGSLPQCMEPMSPAHTLLRAKTGYEIPASANLSEAAKYDSLQCTECTSPARADLQAKADAEISENFSEVAQHSRLQCAKFTSLAHTASKGKAVAKKGTSENCSDVPEDSSTQPCMEFTSPAHTVPTFHPFTDNVPTPKITASERNFLLSVLELASPGSKPETSQQPSCKRALLNSL</sequence>
<organism evidence="5 7">
    <name type="scientific">Triticum urartu</name>
    <name type="common">Red wild einkorn</name>
    <name type="synonym">Crithodium urartu</name>
    <dbReference type="NCBI Taxonomy" id="4572"/>
    <lineage>
        <taxon>Eukaryota</taxon>
        <taxon>Viridiplantae</taxon>
        <taxon>Streptophyta</taxon>
        <taxon>Embryophyta</taxon>
        <taxon>Tracheophyta</taxon>
        <taxon>Spermatophyta</taxon>
        <taxon>Magnoliopsida</taxon>
        <taxon>Liliopsida</taxon>
        <taxon>Poales</taxon>
        <taxon>Poaceae</taxon>
        <taxon>BOP clade</taxon>
        <taxon>Pooideae</taxon>
        <taxon>Triticodae</taxon>
        <taxon>Triticeae</taxon>
        <taxon>Triticinae</taxon>
        <taxon>Triticum</taxon>
    </lineage>
</organism>
<reference evidence="5" key="3">
    <citation type="submission" date="2022-06" db="UniProtKB">
        <authorList>
            <consortium name="EnsemblPlants"/>
        </authorList>
    </citation>
    <scope>IDENTIFICATION</scope>
</reference>
<reference evidence="7" key="1">
    <citation type="journal article" date="2013" name="Nature">
        <title>Draft genome of the wheat A-genome progenitor Triticum urartu.</title>
        <authorList>
            <person name="Ling H.Q."/>
            <person name="Zhao S."/>
            <person name="Liu D."/>
            <person name="Wang J."/>
            <person name="Sun H."/>
            <person name="Zhang C."/>
            <person name="Fan H."/>
            <person name="Li D."/>
            <person name="Dong L."/>
            <person name="Tao Y."/>
            <person name="Gao C."/>
            <person name="Wu H."/>
            <person name="Li Y."/>
            <person name="Cui Y."/>
            <person name="Guo X."/>
            <person name="Zheng S."/>
            <person name="Wang B."/>
            <person name="Yu K."/>
            <person name="Liang Q."/>
            <person name="Yang W."/>
            <person name="Lou X."/>
            <person name="Chen J."/>
            <person name="Feng M."/>
            <person name="Jian J."/>
            <person name="Zhang X."/>
            <person name="Luo G."/>
            <person name="Jiang Y."/>
            <person name="Liu J."/>
            <person name="Wang Z."/>
            <person name="Sha Y."/>
            <person name="Zhang B."/>
            <person name="Wu H."/>
            <person name="Tang D."/>
            <person name="Shen Q."/>
            <person name="Xue P."/>
            <person name="Zou S."/>
            <person name="Wang X."/>
            <person name="Liu X."/>
            <person name="Wang F."/>
            <person name="Yang Y."/>
            <person name="An X."/>
            <person name="Dong Z."/>
            <person name="Zhang K."/>
            <person name="Zhang X."/>
            <person name="Luo M.C."/>
            <person name="Dvorak J."/>
            <person name="Tong Y."/>
            <person name="Wang J."/>
            <person name="Yang H."/>
            <person name="Li Z."/>
            <person name="Wang D."/>
            <person name="Zhang A."/>
            <person name="Wang J."/>
        </authorList>
    </citation>
    <scope>NUCLEOTIDE SEQUENCE</scope>
    <source>
        <strain evidence="7">cv. G1812</strain>
    </source>
</reference>
<evidence type="ECO:0008006" key="8">
    <source>
        <dbReference type="Google" id="ProtNLM"/>
    </source>
</evidence>
<dbReference type="InterPro" id="IPR009057">
    <property type="entry name" value="Homeodomain-like_sf"/>
</dbReference>
<dbReference type="GO" id="GO:0000981">
    <property type="term" value="F:DNA-binding transcription factor activity, RNA polymerase II-specific"/>
    <property type="evidence" value="ECO:0007669"/>
    <property type="project" value="TreeGrafter"/>
</dbReference>
<dbReference type="RefSeq" id="XP_048555255.1">
    <property type="nucleotide sequence ID" value="XM_048699298.1"/>
</dbReference>
<dbReference type="GO" id="GO:0000978">
    <property type="term" value="F:RNA polymerase II cis-regulatory region sequence-specific DNA binding"/>
    <property type="evidence" value="ECO:0007669"/>
    <property type="project" value="TreeGrafter"/>
</dbReference>
<dbReference type="CDD" id="cd00167">
    <property type="entry name" value="SANT"/>
    <property type="match status" value="2"/>
</dbReference>
<feature type="region of interest" description="Disordered" evidence="2">
    <location>
        <begin position="292"/>
        <end position="342"/>
    </location>
</feature>
<dbReference type="InterPro" id="IPR050560">
    <property type="entry name" value="MYB_TF"/>
</dbReference>
<feature type="domain" description="HTH myb-type" evidence="4">
    <location>
        <begin position="78"/>
        <end position="128"/>
    </location>
</feature>
<evidence type="ECO:0000256" key="2">
    <source>
        <dbReference type="SAM" id="MobiDB-lite"/>
    </source>
</evidence>
<feature type="domain" description="Myb-like" evidence="3">
    <location>
        <begin position="74"/>
        <end position="124"/>
    </location>
</feature>
<dbReference type="InterPro" id="IPR001005">
    <property type="entry name" value="SANT/Myb"/>
</dbReference>
<evidence type="ECO:0000259" key="3">
    <source>
        <dbReference type="PROSITE" id="PS50090"/>
    </source>
</evidence>
<dbReference type="SUPFAM" id="SSF46689">
    <property type="entry name" value="Homeodomain-like"/>
    <property type="match status" value="1"/>
</dbReference>
<keyword evidence="7" id="KW-1185">Reference proteome</keyword>
<feature type="domain" description="Myb-like" evidence="3">
    <location>
        <begin position="29"/>
        <end position="73"/>
    </location>
</feature>
<dbReference type="PANTHER" id="PTHR45614:SF76">
    <property type="entry name" value="TRANSCRIPTION FACTOR MYB124"/>
    <property type="match status" value="1"/>
</dbReference>
<evidence type="ECO:0000313" key="7">
    <source>
        <dbReference type="Proteomes" id="UP000015106"/>
    </source>
</evidence>
<dbReference type="EnsemblPlants" id="TuG1812G0200001670.01.T01">
    <property type="protein sequence ID" value="TuG1812G0200001670.01.T01"/>
    <property type="gene ID" value="TuG1812G0200001670.01"/>
</dbReference>
<reference evidence="5" key="2">
    <citation type="submission" date="2018-03" db="EMBL/GenBank/DDBJ databases">
        <title>The Triticum urartu genome reveals the dynamic nature of wheat genome evolution.</title>
        <authorList>
            <person name="Ling H."/>
            <person name="Ma B."/>
            <person name="Shi X."/>
            <person name="Liu H."/>
            <person name="Dong L."/>
            <person name="Sun H."/>
            <person name="Cao Y."/>
            <person name="Gao Q."/>
            <person name="Zheng S."/>
            <person name="Li Y."/>
            <person name="Yu Y."/>
            <person name="Du H."/>
            <person name="Qi M."/>
            <person name="Li Y."/>
            <person name="Yu H."/>
            <person name="Cui Y."/>
            <person name="Wang N."/>
            <person name="Chen C."/>
            <person name="Wu H."/>
            <person name="Zhao Y."/>
            <person name="Zhang J."/>
            <person name="Li Y."/>
            <person name="Zhou W."/>
            <person name="Zhang B."/>
            <person name="Hu W."/>
            <person name="Eijk M."/>
            <person name="Tang J."/>
            <person name="Witsenboer H."/>
            <person name="Zhao S."/>
            <person name="Li Z."/>
            <person name="Zhang A."/>
            <person name="Wang D."/>
            <person name="Liang C."/>
        </authorList>
    </citation>
    <scope>NUCLEOTIDE SEQUENCE [LARGE SCALE GENOMIC DNA]</scope>
    <source>
        <strain evidence="5">cv. G1812</strain>
    </source>
</reference>
<dbReference type="AlphaFoldDB" id="A0A8R7TEG1"/>
<evidence type="ECO:0000259" key="4">
    <source>
        <dbReference type="PROSITE" id="PS51294"/>
    </source>
</evidence>
<dbReference type="GO" id="GO:0005634">
    <property type="term" value="C:nucleus"/>
    <property type="evidence" value="ECO:0007669"/>
    <property type="project" value="TreeGrafter"/>
</dbReference>
<dbReference type="PANTHER" id="PTHR45614">
    <property type="entry name" value="MYB PROTEIN-RELATED"/>
    <property type="match status" value="1"/>
</dbReference>